<proteinExistence type="predicted"/>
<gene>
    <name evidence="4" type="ORF">BGX16_2604</name>
</gene>
<evidence type="ECO:0000256" key="1">
    <source>
        <dbReference type="ARBA" id="ARBA00022679"/>
    </source>
</evidence>
<keyword evidence="2" id="KW-0548">Nucleotidyltransferase</keyword>
<accession>A0A2M9AA54</accession>
<dbReference type="OrthoDB" id="9803871at2"/>
<name>A0A2M9AA54_9BACT</name>
<dbReference type="InterPro" id="IPR050065">
    <property type="entry name" value="GlmU-like"/>
</dbReference>
<dbReference type="Gene3D" id="3.90.550.10">
    <property type="entry name" value="Spore Coat Polysaccharide Biosynthesis Protein SpsA, Chain A"/>
    <property type="match status" value="1"/>
</dbReference>
<dbReference type="Pfam" id="PF00483">
    <property type="entry name" value="NTP_transferase"/>
    <property type="match status" value="1"/>
</dbReference>
<dbReference type="RefSeq" id="WP_100426420.1">
    <property type="nucleotide sequence ID" value="NZ_PGEX01000001.1"/>
</dbReference>
<dbReference type="InterPro" id="IPR029044">
    <property type="entry name" value="Nucleotide-diphossugar_trans"/>
</dbReference>
<comment type="caution">
    <text evidence="4">The sequence shown here is derived from an EMBL/GenBank/DDBJ whole genome shotgun (WGS) entry which is preliminary data.</text>
</comment>
<keyword evidence="5" id="KW-1185">Reference proteome</keyword>
<dbReference type="GO" id="GO:0016779">
    <property type="term" value="F:nucleotidyltransferase activity"/>
    <property type="evidence" value="ECO:0007669"/>
    <property type="project" value="UniProtKB-KW"/>
</dbReference>
<dbReference type="PANTHER" id="PTHR43584:SF8">
    <property type="entry name" value="N-ACETYLMURAMATE ALPHA-1-PHOSPHATE URIDYLYLTRANSFERASE"/>
    <property type="match status" value="1"/>
</dbReference>
<protein>
    <submittedName>
        <fullName evidence="4">Glucose-1-phosphate thymidylyltransferase</fullName>
    </submittedName>
</protein>
<evidence type="ECO:0000259" key="3">
    <source>
        <dbReference type="Pfam" id="PF00483"/>
    </source>
</evidence>
<evidence type="ECO:0000256" key="2">
    <source>
        <dbReference type="ARBA" id="ARBA00022695"/>
    </source>
</evidence>
<dbReference type="Gene3D" id="2.160.10.10">
    <property type="entry name" value="Hexapeptide repeat proteins"/>
    <property type="match status" value="1"/>
</dbReference>
<dbReference type="AlphaFoldDB" id="A0A2M9AA54"/>
<dbReference type="SUPFAM" id="SSF53448">
    <property type="entry name" value="Nucleotide-diphospho-sugar transferases"/>
    <property type="match status" value="1"/>
</dbReference>
<sequence length="308" mass="34419">MKIILPIAGKGVRLRPYTNELPKCLLPVGGKTIIDWIVEDADRLTPKETIFIAGYKAEKIQEYLEKKPEWGNTRVVLQMNPQGLGEAIARGLPYVNDGEPLLIILGDTLFEADLAQLEFAEDNVLYTYKVSDPRRFGVAVTNEKGEITELVEKPQTYVSDEAIVGIYYIKDTAELRKALRKMISKDIRSNGEIQLTDALQMMIEAGCKFKTAPVERWLDCGLPETLIDTNSIMLNKNDNSANFHFPGTKIIPPCHIGKNVKLENCTIGPNVDLGDNCSLRFVNIKNCVVWANESLSFTLIENQIVASC</sequence>
<dbReference type="InterPro" id="IPR005835">
    <property type="entry name" value="NTP_transferase_dom"/>
</dbReference>
<feature type="domain" description="Nucleotidyl transferase" evidence="3">
    <location>
        <begin position="7"/>
        <end position="233"/>
    </location>
</feature>
<dbReference type="Proteomes" id="UP000231134">
    <property type="component" value="Unassembled WGS sequence"/>
</dbReference>
<evidence type="ECO:0000313" key="5">
    <source>
        <dbReference type="Proteomes" id="UP000231134"/>
    </source>
</evidence>
<keyword evidence="1 4" id="KW-0808">Transferase</keyword>
<evidence type="ECO:0000313" key="4">
    <source>
        <dbReference type="EMBL" id="PJJ42570.1"/>
    </source>
</evidence>
<dbReference type="PANTHER" id="PTHR43584">
    <property type="entry name" value="NUCLEOTIDYL TRANSFERASE"/>
    <property type="match status" value="1"/>
</dbReference>
<organism evidence="4 5">
    <name type="scientific">Hallerella succinigenes</name>
    <dbReference type="NCBI Taxonomy" id="1896222"/>
    <lineage>
        <taxon>Bacteria</taxon>
        <taxon>Pseudomonadati</taxon>
        <taxon>Fibrobacterota</taxon>
        <taxon>Fibrobacteria</taxon>
        <taxon>Fibrobacterales</taxon>
        <taxon>Fibrobacteraceae</taxon>
        <taxon>Hallerella</taxon>
    </lineage>
</organism>
<dbReference type="EMBL" id="PGEX01000001">
    <property type="protein sequence ID" value="PJJ42570.1"/>
    <property type="molecule type" value="Genomic_DNA"/>
</dbReference>
<reference evidence="4 5" key="1">
    <citation type="submission" date="2017-11" db="EMBL/GenBank/DDBJ databases">
        <title>Animal gut microbial communities from fecal samples from Wisconsin, USA.</title>
        <authorList>
            <person name="Neumann A."/>
        </authorList>
    </citation>
    <scope>NUCLEOTIDE SEQUENCE [LARGE SCALE GENOMIC DNA]</scope>
    <source>
        <strain evidence="4 5">UWS3</strain>
    </source>
</reference>
<dbReference type="CDD" id="cd04181">
    <property type="entry name" value="NTP_transferase"/>
    <property type="match status" value="1"/>
</dbReference>